<proteinExistence type="predicted"/>
<gene>
    <name evidence="2" type="ORF">TBK1r_08330</name>
</gene>
<keyword evidence="1" id="KW-0472">Membrane</keyword>
<protein>
    <recommendedName>
        <fullName evidence="4">Tetratricopeptide repeat protein</fullName>
    </recommendedName>
</protein>
<evidence type="ECO:0008006" key="4">
    <source>
        <dbReference type="Google" id="ProtNLM"/>
    </source>
</evidence>
<dbReference type="Gene3D" id="1.25.40.10">
    <property type="entry name" value="Tetratricopeptide repeat domain"/>
    <property type="match status" value="3"/>
</dbReference>
<keyword evidence="3" id="KW-1185">Reference proteome</keyword>
<dbReference type="SUPFAM" id="SSF48452">
    <property type="entry name" value="TPR-like"/>
    <property type="match status" value="2"/>
</dbReference>
<dbReference type="RefSeq" id="WP_145207637.1">
    <property type="nucleotide sequence ID" value="NZ_CP036432.1"/>
</dbReference>
<organism evidence="2 3">
    <name type="scientific">Stieleria magnilauensis</name>
    <dbReference type="NCBI Taxonomy" id="2527963"/>
    <lineage>
        <taxon>Bacteria</taxon>
        <taxon>Pseudomonadati</taxon>
        <taxon>Planctomycetota</taxon>
        <taxon>Planctomycetia</taxon>
        <taxon>Pirellulales</taxon>
        <taxon>Pirellulaceae</taxon>
        <taxon>Stieleria</taxon>
    </lineage>
</organism>
<accession>A0ABX5XLU2</accession>
<dbReference type="SMART" id="SM00028">
    <property type="entry name" value="TPR"/>
    <property type="match status" value="3"/>
</dbReference>
<dbReference type="InterPro" id="IPR011990">
    <property type="entry name" value="TPR-like_helical_dom_sf"/>
</dbReference>
<keyword evidence="1" id="KW-0812">Transmembrane</keyword>
<name>A0ABX5XLU2_9BACT</name>
<feature type="transmembrane region" description="Helical" evidence="1">
    <location>
        <begin position="7"/>
        <end position="25"/>
    </location>
</feature>
<dbReference type="Proteomes" id="UP000318081">
    <property type="component" value="Chromosome"/>
</dbReference>
<keyword evidence="1" id="KW-1133">Transmembrane helix</keyword>
<reference evidence="2 3" key="1">
    <citation type="submission" date="2019-02" db="EMBL/GenBank/DDBJ databases">
        <title>Deep-cultivation of Planctomycetes and their phenomic and genomic characterization uncovers novel biology.</title>
        <authorList>
            <person name="Wiegand S."/>
            <person name="Jogler M."/>
            <person name="Boedeker C."/>
            <person name="Pinto D."/>
            <person name="Vollmers J."/>
            <person name="Rivas-Marin E."/>
            <person name="Kohn T."/>
            <person name="Peeters S.H."/>
            <person name="Heuer A."/>
            <person name="Rast P."/>
            <person name="Oberbeckmann S."/>
            <person name="Bunk B."/>
            <person name="Jeske O."/>
            <person name="Meyerdierks A."/>
            <person name="Storesund J.E."/>
            <person name="Kallscheuer N."/>
            <person name="Luecker S."/>
            <person name="Lage O.M."/>
            <person name="Pohl T."/>
            <person name="Merkel B.J."/>
            <person name="Hornburger P."/>
            <person name="Mueller R.-W."/>
            <person name="Bruemmer F."/>
            <person name="Labrenz M."/>
            <person name="Spormann A.M."/>
            <person name="Op den Camp H."/>
            <person name="Overmann J."/>
            <person name="Amann R."/>
            <person name="Jetten M.S.M."/>
            <person name="Mascher T."/>
            <person name="Medema M.H."/>
            <person name="Devos D.P."/>
            <person name="Kaster A.-K."/>
            <person name="Ovreas L."/>
            <person name="Rohde M."/>
            <person name="Galperin M.Y."/>
            <person name="Jogler C."/>
        </authorList>
    </citation>
    <scope>NUCLEOTIDE SEQUENCE [LARGE SCALE GENOMIC DNA]</scope>
    <source>
        <strain evidence="2 3">TBK1r</strain>
    </source>
</reference>
<evidence type="ECO:0000313" key="2">
    <source>
        <dbReference type="EMBL" id="QDV81910.1"/>
    </source>
</evidence>
<dbReference type="EMBL" id="CP036432">
    <property type="protein sequence ID" value="QDV81910.1"/>
    <property type="molecule type" value="Genomic_DNA"/>
</dbReference>
<sequence>MFRAEVLWISVFLAIGAVGGLVYNWPSEPEVDVESPVVVEPSPAVEVAADSAAEPAASEESGAVKPALGVNPQAALADPDAVSGIWNDSGPSSQRSQPIDFGVLELGDRLLLGGNSIGAVKHYSKLWQQANLPVDCAVLIRLGLASELAGLHQQAEKHYHSAIRVAKKGSAQQLVSLLGLARLWEREGQLGEAISLLGELFLVYSHEGYPVIIRESIHQQLADCLQRRLLASQVVIEALRKEPMEYHWSPVMVEPILELADFKSPTDPPANPASGLKLLQDYDGGVSLMLVQAHMEGISVLELISELQRLSGLQVIVTEQAKSSLVGRLADVDSPVMPVSMLLDHVLEPMALAWSQSEGVLTIMARDELTSKDLASFDLARAQRILRQVQLSLNKEEGLGHASGVERTAAAIMNEGNNARLSGGWDVAVEKYRSARDVGPADELSAKLYFNEASLSLVRGEKLNALHSSYMALDQTLSAELQAQVYSMIADLELEFGQLEKSITAASRGLRRADDPAVFARAAMTLAKAYLLTGDPYSANAVLFEASPSLSGGALERLASVFSSFARFQHVGPTLGLQDEGQRVVLALAALQPDDVVSYADALVVSKAYSAVGLRSNAIDRLNEALDIAPAGYWNERIRLQLAEMYYASQALDKANETIESFGTVSATLLPRVLYLHASIQLELGNLEQSEAICRRLLSMDIDQEIQSSALEKLGQTLQRSGDHYAAALCFAGLLPKSEGAASEAGGETAVSP</sequence>
<dbReference type="InterPro" id="IPR019734">
    <property type="entry name" value="TPR_rpt"/>
</dbReference>
<evidence type="ECO:0000313" key="3">
    <source>
        <dbReference type="Proteomes" id="UP000318081"/>
    </source>
</evidence>
<evidence type="ECO:0000256" key="1">
    <source>
        <dbReference type="SAM" id="Phobius"/>
    </source>
</evidence>